<dbReference type="EMBL" id="BMKB01000001">
    <property type="protein sequence ID" value="GGA35162.1"/>
    <property type="molecule type" value="Genomic_DNA"/>
</dbReference>
<keyword evidence="2" id="KW-1185">Reference proteome</keyword>
<evidence type="ECO:0000313" key="1">
    <source>
        <dbReference type="EMBL" id="GGA35162.1"/>
    </source>
</evidence>
<proteinExistence type="predicted"/>
<protein>
    <submittedName>
        <fullName evidence="1">Uncharacterized protein</fullName>
    </submittedName>
</protein>
<dbReference type="AlphaFoldDB" id="A0A916R5A6"/>
<accession>A0A916R5A6</accession>
<gene>
    <name evidence="1" type="ORF">GCM10011499_00560</name>
</gene>
<organism evidence="1 2">
    <name type="scientific">Pelagibacterium lentulum</name>
    <dbReference type="NCBI Taxonomy" id="2029865"/>
    <lineage>
        <taxon>Bacteria</taxon>
        <taxon>Pseudomonadati</taxon>
        <taxon>Pseudomonadota</taxon>
        <taxon>Alphaproteobacteria</taxon>
        <taxon>Hyphomicrobiales</taxon>
        <taxon>Devosiaceae</taxon>
        <taxon>Pelagibacterium</taxon>
    </lineage>
</organism>
<dbReference type="Proteomes" id="UP000596977">
    <property type="component" value="Unassembled WGS sequence"/>
</dbReference>
<name>A0A916R5A6_9HYPH</name>
<reference evidence="1 2" key="1">
    <citation type="journal article" date="2014" name="Int. J. Syst. Evol. Microbiol.">
        <title>Complete genome sequence of Corynebacterium casei LMG S-19264T (=DSM 44701T), isolated from a smear-ripened cheese.</title>
        <authorList>
            <consortium name="US DOE Joint Genome Institute (JGI-PGF)"/>
            <person name="Walter F."/>
            <person name="Albersmeier A."/>
            <person name="Kalinowski J."/>
            <person name="Ruckert C."/>
        </authorList>
    </citation>
    <scope>NUCLEOTIDE SEQUENCE [LARGE SCALE GENOMIC DNA]</scope>
    <source>
        <strain evidence="1 2">CGMCC 1.15896</strain>
    </source>
</reference>
<sequence length="79" mass="8127">MVQAAFGIGLDGFGGAFRLANAAIDAFVRMDDEHVFAFVEAVDRTDLNAVGIFAFDAIISNDVGHGIGPGRAGSPKGMA</sequence>
<dbReference type="AntiFam" id="ANF00220">
    <property type="entry name" value="Shadow ORF (opposite fdxA)"/>
</dbReference>
<comment type="caution">
    <text evidence="1">The sequence shown here is derived from an EMBL/GenBank/DDBJ whole genome shotgun (WGS) entry which is preliminary data.</text>
</comment>
<evidence type="ECO:0000313" key="2">
    <source>
        <dbReference type="Proteomes" id="UP000596977"/>
    </source>
</evidence>